<keyword evidence="3" id="KW-0813">Transport</keyword>
<evidence type="ECO:0000256" key="3">
    <source>
        <dbReference type="ARBA" id="ARBA00022448"/>
    </source>
</evidence>
<keyword evidence="8 9" id="KW-0472">Membrane</keyword>
<sequence>MSFTTILGIMVGLGLFIGSIFISTDNYFVFISLSSALMVIGGTLAATFIAYEARYVLLALKLIFKIFRAPQMGRGQLTGEVGRVVKWGYLLQKKGINALEQEAQRVGKDEPFLGWAMEVVITGYNGDETAEMLHNAIENAFNRNLVPVSILKNMAGAAPAFGMIGTLVGLVIMLDKMADDPTQLGAGLAIALITTLYGIVAARFFFMPAASKIQQREEIMRFRNYLIAEGLIMLADRKGPRAIQDKMNSFLDPAIHFNIDKSAK</sequence>
<dbReference type="PANTHER" id="PTHR30433">
    <property type="entry name" value="CHEMOTAXIS PROTEIN MOTA"/>
    <property type="match status" value="1"/>
</dbReference>
<keyword evidence="11" id="KW-0966">Cell projection</keyword>
<evidence type="ECO:0000256" key="9">
    <source>
        <dbReference type="SAM" id="Phobius"/>
    </source>
</evidence>
<accession>A0A154L637</accession>
<evidence type="ECO:0000313" key="11">
    <source>
        <dbReference type="EMBL" id="KZB64570.1"/>
    </source>
</evidence>
<proteinExistence type="inferred from homology"/>
<evidence type="ECO:0000256" key="6">
    <source>
        <dbReference type="ARBA" id="ARBA00022779"/>
    </source>
</evidence>
<dbReference type="Proteomes" id="UP000076335">
    <property type="component" value="Unassembled WGS sequence"/>
</dbReference>
<gene>
    <name evidence="11" type="ORF">AUP42_01330</name>
</gene>
<dbReference type="RefSeq" id="WP_062951830.1">
    <property type="nucleotide sequence ID" value="NZ_CP136684.1"/>
</dbReference>
<keyword evidence="5 9" id="KW-0812">Transmembrane</keyword>
<dbReference type="Pfam" id="PF01618">
    <property type="entry name" value="MotA_ExbB"/>
    <property type="match status" value="1"/>
</dbReference>
<dbReference type="GO" id="GO:0006935">
    <property type="term" value="P:chemotaxis"/>
    <property type="evidence" value="ECO:0007669"/>
    <property type="project" value="InterPro"/>
</dbReference>
<dbReference type="PROSITE" id="PS01307">
    <property type="entry name" value="MOTA"/>
    <property type="match status" value="1"/>
</dbReference>
<evidence type="ECO:0000256" key="2">
    <source>
        <dbReference type="ARBA" id="ARBA00008038"/>
    </source>
</evidence>
<feature type="transmembrane region" description="Helical" evidence="9">
    <location>
        <begin position="153"/>
        <end position="174"/>
    </location>
</feature>
<comment type="similarity">
    <text evidence="2">Belongs to the MotA family.</text>
</comment>
<evidence type="ECO:0000313" key="12">
    <source>
        <dbReference type="Proteomes" id="UP000076335"/>
    </source>
</evidence>
<dbReference type="InterPro" id="IPR047055">
    <property type="entry name" value="MotA-like"/>
</dbReference>
<dbReference type="InterPro" id="IPR002898">
    <property type="entry name" value="MotA_ExbB_proton_chnl"/>
</dbReference>
<evidence type="ECO:0000256" key="7">
    <source>
        <dbReference type="ARBA" id="ARBA00022989"/>
    </source>
</evidence>
<keyword evidence="7 9" id="KW-1133">Transmembrane helix</keyword>
<dbReference type="GO" id="GO:0005886">
    <property type="term" value="C:plasma membrane"/>
    <property type="evidence" value="ECO:0007669"/>
    <property type="project" value="UniProtKB-SubCell"/>
</dbReference>
<dbReference type="PANTHER" id="PTHR30433:SF2">
    <property type="entry name" value="MOTILITY PROTEIN A"/>
    <property type="match status" value="1"/>
</dbReference>
<comment type="caution">
    <text evidence="11">The sequence shown here is derived from an EMBL/GenBank/DDBJ whole genome shotgun (WGS) entry which is preliminary data.</text>
</comment>
<dbReference type="InterPro" id="IPR000540">
    <property type="entry name" value="Flag_MotA_CS"/>
</dbReference>
<feature type="domain" description="MotA/TolQ/ExbB proton channel" evidence="10">
    <location>
        <begin position="111"/>
        <end position="217"/>
    </location>
</feature>
<protein>
    <submittedName>
        <fullName evidence="11">Flagellar motor protein MotA</fullName>
    </submittedName>
</protein>
<keyword evidence="11" id="KW-0282">Flagellum</keyword>
<name>A0A154L637_9PROT</name>
<organism evidence="11 12">
    <name type="scientific">Thalassospira lucentensis</name>
    <dbReference type="NCBI Taxonomy" id="168935"/>
    <lineage>
        <taxon>Bacteria</taxon>
        <taxon>Pseudomonadati</taxon>
        <taxon>Pseudomonadota</taxon>
        <taxon>Alphaproteobacteria</taxon>
        <taxon>Rhodospirillales</taxon>
        <taxon>Thalassospiraceae</taxon>
        <taxon>Thalassospira</taxon>
    </lineage>
</organism>
<evidence type="ECO:0000256" key="8">
    <source>
        <dbReference type="ARBA" id="ARBA00023136"/>
    </source>
</evidence>
<comment type="subcellular location">
    <subcellularLocation>
        <location evidence="1">Cell membrane</location>
        <topology evidence="1">Multi-pass membrane protein</topology>
    </subcellularLocation>
</comment>
<reference evidence="11 12" key="1">
    <citation type="submission" date="2015-12" db="EMBL/GenBank/DDBJ databases">
        <title>Genome sequence of Thalassospira lucentensis MCCC 1A02072.</title>
        <authorList>
            <person name="Lu L."/>
            <person name="Lai Q."/>
            <person name="Shao Z."/>
            <person name="Qian P."/>
        </authorList>
    </citation>
    <scope>NUCLEOTIDE SEQUENCE [LARGE SCALE GENOMIC DNA]</scope>
    <source>
        <strain evidence="11 12">MCCC 1A02072</strain>
    </source>
</reference>
<feature type="transmembrane region" description="Helical" evidence="9">
    <location>
        <begin position="186"/>
        <end position="206"/>
    </location>
</feature>
<dbReference type="GO" id="GO:0071978">
    <property type="term" value="P:bacterial-type flagellum-dependent swarming motility"/>
    <property type="evidence" value="ECO:0007669"/>
    <property type="project" value="InterPro"/>
</dbReference>
<evidence type="ECO:0000256" key="5">
    <source>
        <dbReference type="ARBA" id="ARBA00022692"/>
    </source>
</evidence>
<keyword evidence="6" id="KW-0283">Flagellar rotation</keyword>
<evidence type="ECO:0000256" key="1">
    <source>
        <dbReference type="ARBA" id="ARBA00004651"/>
    </source>
</evidence>
<keyword evidence="4" id="KW-1003">Cell membrane</keyword>
<feature type="transmembrane region" description="Helical" evidence="9">
    <location>
        <begin position="5"/>
        <end position="22"/>
    </location>
</feature>
<feature type="transmembrane region" description="Helical" evidence="9">
    <location>
        <begin position="28"/>
        <end position="51"/>
    </location>
</feature>
<keyword evidence="11" id="KW-0969">Cilium</keyword>
<dbReference type="EMBL" id="LPVY01000012">
    <property type="protein sequence ID" value="KZB64570.1"/>
    <property type="molecule type" value="Genomic_DNA"/>
</dbReference>
<evidence type="ECO:0000256" key="4">
    <source>
        <dbReference type="ARBA" id="ARBA00022475"/>
    </source>
</evidence>
<dbReference type="OrthoDB" id="9806929at2"/>
<evidence type="ECO:0000259" key="10">
    <source>
        <dbReference type="Pfam" id="PF01618"/>
    </source>
</evidence>
<dbReference type="AlphaFoldDB" id="A0A154L637"/>